<feature type="transmembrane region" description="Helical" evidence="7">
    <location>
        <begin position="250"/>
        <end position="271"/>
    </location>
</feature>
<evidence type="ECO:0000313" key="10">
    <source>
        <dbReference type="Proteomes" id="UP001239445"/>
    </source>
</evidence>
<accession>A0AAJ0BE91</accession>
<dbReference type="EMBL" id="MU839832">
    <property type="protein sequence ID" value="KAK1756624.1"/>
    <property type="molecule type" value="Genomic_DNA"/>
</dbReference>
<keyword evidence="2 7" id="KW-0812">Transmembrane</keyword>
<feature type="transmembrane region" description="Helical" evidence="7">
    <location>
        <begin position="173"/>
        <end position="192"/>
    </location>
</feature>
<name>A0AAJ0BE91_9PEZI</name>
<protein>
    <recommendedName>
        <fullName evidence="8">Rhodopsin domain-containing protein</fullName>
    </recommendedName>
</protein>
<keyword evidence="3 7" id="KW-1133">Transmembrane helix</keyword>
<feature type="region of interest" description="Disordered" evidence="6">
    <location>
        <begin position="345"/>
        <end position="365"/>
    </location>
</feature>
<feature type="domain" description="Rhodopsin" evidence="8">
    <location>
        <begin position="36"/>
        <end position="275"/>
    </location>
</feature>
<feature type="transmembrane region" description="Helical" evidence="7">
    <location>
        <begin position="213"/>
        <end position="238"/>
    </location>
</feature>
<feature type="transmembrane region" description="Helical" evidence="7">
    <location>
        <begin position="93"/>
        <end position="118"/>
    </location>
</feature>
<sequence>MALGPDDPGYADENKGPLTLTIASVLTSLSGLFVLARLYSRHISTRKLAIDDYICVFCVILGIIYVALAGVAIHYGAGRHVPAIPVDEVMTAVYYIVISFVPGVSSFMFPKFAGIILLARLLNPSRTHRIIMWIVSLFYLAAGIVMLTFNFAQCQPAAAQWGGAEGTCWDRRIVVNYAIFMSSLSVAFDFYLSVYPTIVLRTLQMNWKKKVALCSSLGFGYCAAGVTIYKCVTLMHLAGETDFTFFIDDVVLWTNIEANFVLIGTCIPTLFPLVRQIFGSSALGGSGAVSKGQKPTGDHSSSGPASAFASAKKRAKGSGQFDAVADNDDSKYIILEERSFHCVAEDRRSDDASVLETGRKTPKGW</sequence>
<feature type="transmembrane region" description="Helical" evidence="7">
    <location>
        <begin position="52"/>
        <end position="73"/>
    </location>
</feature>
<evidence type="ECO:0000256" key="5">
    <source>
        <dbReference type="ARBA" id="ARBA00038359"/>
    </source>
</evidence>
<gene>
    <name evidence="9" type="ORF">QBC47DRAFT_452027</name>
</gene>
<evidence type="ECO:0000256" key="1">
    <source>
        <dbReference type="ARBA" id="ARBA00004141"/>
    </source>
</evidence>
<dbReference type="InterPro" id="IPR049326">
    <property type="entry name" value="Rhodopsin_dom_fungi"/>
</dbReference>
<feature type="transmembrane region" description="Helical" evidence="7">
    <location>
        <begin position="130"/>
        <end position="153"/>
    </location>
</feature>
<comment type="similarity">
    <text evidence="5">Belongs to the SAT4 family.</text>
</comment>
<dbReference type="PANTHER" id="PTHR33048">
    <property type="entry name" value="PTH11-LIKE INTEGRAL MEMBRANE PROTEIN (AFU_ORTHOLOGUE AFUA_5G11245)"/>
    <property type="match status" value="1"/>
</dbReference>
<dbReference type="PANTHER" id="PTHR33048:SF155">
    <property type="entry name" value="INTEGRAL MEMBRANE PROTEIN"/>
    <property type="match status" value="1"/>
</dbReference>
<dbReference type="AlphaFoldDB" id="A0AAJ0BE91"/>
<organism evidence="9 10">
    <name type="scientific">Echria macrotheca</name>
    <dbReference type="NCBI Taxonomy" id="438768"/>
    <lineage>
        <taxon>Eukaryota</taxon>
        <taxon>Fungi</taxon>
        <taxon>Dikarya</taxon>
        <taxon>Ascomycota</taxon>
        <taxon>Pezizomycotina</taxon>
        <taxon>Sordariomycetes</taxon>
        <taxon>Sordariomycetidae</taxon>
        <taxon>Sordariales</taxon>
        <taxon>Schizotheciaceae</taxon>
        <taxon>Echria</taxon>
    </lineage>
</organism>
<evidence type="ECO:0000256" key="3">
    <source>
        <dbReference type="ARBA" id="ARBA00022989"/>
    </source>
</evidence>
<evidence type="ECO:0000313" key="9">
    <source>
        <dbReference type="EMBL" id="KAK1756624.1"/>
    </source>
</evidence>
<comment type="caution">
    <text evidence="9">The sequence shown here is derived from an EMBL/GenBank/DDBJ whole genome shotgun (WGS) entry which is preliminary data.</text>
</comment>
<proteinExistence type="inferred from homology"/>
<keyword evidence="10" id="KW-1185">Reference proteome</keyword>
<evidence type="ECO:0000259" key="8">
    <source>
        <dbReference type="Pfam" id="PF20684"/>
    </source>
</evidence>
<dbReference type="InterPro" id="IPR052337">
    <property type="entry name" value="SAT4-like"/>
</dbReference>
<dbReference type="Pfam" id="PF20684">
    <property type="entry name" value="Fung_rhodopsin"/>
    <property type="match status" value="1"/>
</dbReference>
<evidence type="ECO:0000256" key="6">
    <source>
        <dbReference type="SAM" id="MobiDB-lite"/>
    </source>
</evidence>
<comment type="subcellular location">
    <subcellularLocation>
        <location evidence="1">Membrane</location>
        <topology evidence="1">Multi-pass membrane protein</topology>
    </subcellularLocation>
</comment>
<feature type="transmembrane region" description="Helical" evidence="7">
    <location>
        <begin position="20"/>
        <end position="40"/>
    </location>
</feature>
<dbReference type="GO" id="GO:0016020">
    <property type="term" value="C:membrane"/>
    <property type="evidence" value="ECO:0007669"/>
    <property type="project" value="UniProtKB-SubCell"/>
</dbReference>
<dbReference type="Proteomes" id="UP001239445">
    <property type="component" value="Unassembled WGS sequence"/>
</dbReference>
<reference evidence="9" key="1">
    <citation type="submission" date="2023-06" db="EMBL/GenBank/DDBJ databases">
        <title>Genome-scale phylogeny and comparative genomics of the fungal order Sordariales.</title>
        <authorList>
            <consortium name="Lawrence Berkeley National Laboratory"/>
            <person name="Hensen N."/>
            <person name="Bonometti L."/>
            <person name="Westerberg I."/>
            <person name="Brannstrom I.O."/>
            <person name="Guillou S."/>
            <person name="Cros-Aarteil S."/>
            <person name="Calhoun S."/>
            <person name="Haridas S."/>
            <person name="Kuo A."/>
            <person name="Mondo S."/>
            <person name="Pangilinan J."/>
            <person name="Riley R."/>
            <person name="Labutti K."/>
            <person name="Andreopoulos B."/>
            <person name="Lipzen A."/>
            <person name="Chen C."/>
            <person name="Yanf M."/>
            <person name="Daum C."/>
            <person name="Ng V."/>
            <person name="Clum A."/>
            <person name="Steindorff A."/>
            <person name="Ohm R."/>
            <person name="Martin F."/>
            <person name="Silar P."/>
            <person name="Natvig D."/>
            <person name="Lalanne C."/>
            <person name="Gautier V."/>
            <person name="Ament-Velasquez S.L."/>
            <person name="Kruys A."/>
            <person name="Hutchinson M.I."/>
            <person name="Powell A.J."/>
            <person name="Barry K."/>
            <person name="Miller A.N."/>
            <person name="Grigoriev I.V."/>
            <person name="Debuchy R."/>
            <person name="Gladieux P."/>
            <person name="Thoren M.H."/>
            <person name="Johannesson H."/>
        </authorList>
    </citation>
    <scope>NUCLEOTIDE SEQUENCE</scope>
    <source>
        <strain evidence="9">PSN4</strain>
    </source>
</reference>
<evidence type="ECO:0000256" key="7">
    <source>
        <dbReference type="SAM" id="Phobius"/>
    </source>
</evidence>
<evidence type="ECO:0000256" key="2">
    <source>
        <dbReference type="ARBA" id="ARBA00022692"/>
    </source>
</evidence>
<evidence type="ECO:0000256" key="4">
    <source>
        <dbReference type="ARBA" id="ARBA00023136"/>
    </source>
</evidence>
<keyword evidence="4 7" id="KW-0472">Membrane</keyword>